<dbReference type="GO" id="GO:0005198">
    <property type="term" value="F:structural molecule activity"/>
    <property type="evidence" value="ECO:0007669"/>
    <property type="project" value="TreeGrafter"/>
</dbReference>
<dbReference type="InterPro" id="IPR000717">
    <property type="entry name" value="PCI_dom"/>
</dbReference>
<dbReference type="PANTHER" id="PTHR10539">
    <property type="entry name" value="26S PROTEASOME NON-ATPASE REGULATORY SUBUNIT 13"/>
    <property type="match status" value="1"/>
</dbReference>
<dbReference type="SMART" id="SM00088">
    <property type="entry name" value="PINT"/>
    <property type="match status" value="1"/>
</dbReference>
<dbReference type="AlphaFoldDB" id="A0A699J688"/>
<dbReference type="GO" id="GO:0008541">
    <property type="term" value="C:proteasome regulatory particle, lid subcomplex"/>
    <property type="evidence" value="ECO:0007669"/>
    <property type="project" value="TreeGrafter"/>
</dbReference>
<gene>
    <name evidence="3" type="ORF">Tci_586731</name>
</gene>
<evidence type="ECO:0000259" key="2">
    <source>
        <dbReference type="PROSITE" id="PS50250"/>
    </source>
</evidence>
<dbReference type="GO" id="GO:0006511">
    <property type="term" value="P:ubiquitin-dependent protein catabolic process"/>
    <property type="evidence" value="ECO:0007669"/>
    <property type="project" value="TreeGrafter"/>
</dbReference>
<organism evidence="3">
    <name type="scientific">Tanacetum cinerariifolium</name>
    <name type="common">Dalmatian daisy</name>
    <name type="synonym">Chrysanthemum cinerariifolium</name>
    <dbReference type="NCBI Taxonomy" id="118510"/>
    <lineage>
        <taxon>Eukaryota</taxon>
        <taxon>Viridiplantae</taxon>
        <taxon>Streptophyta</taxon>
        <taxon>Embryophyta</taxon>
        <taxon>Tracheophyta</taxon>
        <taxon>Spermatophyta</taxon>
        <taxon>Magnoliopsida</taxon>
        <taxon>eudicotyledons</taxon>
        <taxon>Gunneridae</taxon>
        <taxon>Pentapetalae</taxon>
        <taxon>asterids</taxon>
        <taxon>campanulids</taxon>
        <taxon>Asterales</taxon>
        <taxon>Asteraceae</taxon>
        <taxon>Asteroideae</taxon>
        <taxon>Anthemideae</taxon>
        <taxon>Anthemidinae</taxon>
        <taxon>Tanacetum</taxon>
    </lineage>
</organism>
<dbReference type="GO" id="GO:0005634">
    <property type="term" value="C:nucleus"/>
    <property type="evidence" value="ECO:0007669"/>
    <property type="project" value="TreeGrafter"/>
</dbReference>
<dbReference type="InterPro" id="IPR035298">
    <property type="entry name" value="PSMD13"/>
</dbReference>
<comment type="caution">
    <text evidence="3">The sequence shown here is derived from an EMBL/GenBank/DDBJ whole genome shotgun (WGS) entry which is preliminary data.</text>
</comment>
<dbReference type="PROSITE" id="PS50250">
    <property type="entry name" value="PCI"/>
    <property type="match status" value="1"/>
</dbReference>
<name>A0A699J688_TANCI</name>
<dbReference type="EMBL" id="BKCJ010376258">
    <property type="protein sequence ID" value="GFA14759.1"/>
    <property type="molecule type" value="Genomic_DNA"/>
</dbReference>
<dbReference type="GO" id="GO:0005829">
    <property type="term" value="C:cytosol"/>
    <property type="evidence" value="ECO:0007669"/>
    <property type="project" value="TreeGrafter"/>
</dbReference>
<feature type="non-terminal residue" evidence="3">
    <location>
        <position position="1"/>
    </location>
</feature>
<protein>
    <submittedName>
        <fullName evidence="3">26S proteasome non-ATPase regulatory subunit 13 homolog B-like</fullName>
    </submittedName>
</protein>
<accession>A0A699J688</accession>
<evidence type="ECO:0000256" key="1">
    <source>
        <dbReference type="ARBA" id="ARBA00006207"/>
    </source>
</evidence>
<dbReference type="Pfam" id="PF01399">
    <property type="entry name" value="PCI"/>
    <property type="match status" value="1"/>
</dbReference>
<dbReference type="PANTHER" id="PTHR10539:SF0">
    <property type="entry name" value="26S PROTEASOME NON-ATPASE REGULATORY SUBUNIT 13"/>
    <property type="match status" value="1"/>
</dbReference>
<reference evidence="3" key="1">
    <citation type="journal article" date="2019" name="Sci. Rep.">
        <title>Draft genome of Tanacetum cinerariifolium, the natural source of mosquito coil.</title>
        <authorList>
            <person name="Yamashiro T."/>
            <person name="Shiraishi A."/>
            <person name="Satake H."/>
            <person name="Nakayama K."/>
        </authorList>
    </citation>
    <scope>NUCLEOTIDE SEQUENCE</scope>
</reference>
<feature type="domain" description="PCI" evidence="2">
    <location>
        <begin position="1"/>
        <end position="121"/>
    </location>
</feature>
<dbReference type="SUPFAM" id="SSF46785">
    <property type="entry name" value="Winged helix' DNA-binding domain"/>
    <property type="match status" value="1"/>
</dbReference>
<evidence type="ECO:0000313" key="3">
    <source>
        <dbReference type="EMBL" id="GFA14759.1"/>
    </source>
</evidence>
<proteinExistence type="inferred from homology"/>
<comment type="similarity">
    <text evidence="1">Belongs to the proteasome subunit S11 family.</text>
</comment>
<sequence length="143" mass="16420">IKNLQDSPVSVLLEAFNSGDLVRFRDLCLVHREFLSAQPTLVENEKDFGEVSHSLLNGYNLQVFFHRLSEDRTISLSLVAKRTKLSVEDAEYLLMKSLSVHIIEGIIDQVDGTVYVSWAQPRVLGIPQIRDFKHRLDDWINKL</sequence>
<keyword evidence="3" id="KW-0647">Proteasome</keyword>
<dbReference type="InterPro" id="IPR036390">
    <property type="entry name" value="WH_DNA-bd_sf"/>
</dbReference>